<dbReference type="Gene3D" id="3.10.450.50">
    <property type="match status" value="1"/>
</dbReference>
<dbReference type="AlphaFoldDB" id="A0A8T8K5J4"/>
<dbReference type="InterPro" id="IPR037401">
    <property type="entry name" value="SnoaL-like"/>
</dbReference>
<organism evidence="2 3">
    <name type="scientific">Methanobacterium alkalithermotolerans</name>
    <dbReference type="NCBI Taxonomy" id="2731220"/>
    <lineage>
        <taxon>Archaea</taxon>
        <taxon>Methanobacteriati</taxon>
        <taxon>Methanobacteriota</taxon>
        <taxon>Methanomada group</taxon>
        <taxon>Methanobacteria</taxon>
        <taxon>Methanobacteriales</taxon>
        <taxon>Methanobacteriaceae</taxon>
        <taxon>Methanobacterium</taxon>
    </lineage>
</organism>
<evidence type="ECO:0000313" key="2">
    <source>
        <dbReference type="EMBL" id="QUH23804.1"/>
    </source>
</evidence>
<dbReference type="OrthoDB" id="116758at2157"/>
<evidence type="ECO:0000259" key="1">
    <source>
        <dbReference type="Pfam" id="PF13474"/>
    </source>
</evidence>
<dbReference type="InterPro" id="IPR032710">
    <property type="entry name" value="NTF2-like_dom_sf"/>
</dbReference>
<dbReference type="RefSeq" id="WP_211532761.1">
    <property type="nucleotide sequence ID" value="NZ_CP058560.1"/>
</dbReference>
<dbReference type="GeneID" id="64820810"/>
<keyword evidence="3" id="KW-1185">Reference proteome</keyword>
<dbReference type="SUPFAM" id="SSF54427">
    <property type="entry name" value="NTF2-like"/>
    <property type="match status" value="1"/>
</dbReference>
<name>A0A8T8K5J4_9EURY</name>
<dbReference type="Proteomes" id="UP000681041">
    <property type="component" value="Chromosome"/>
</dbReference>
<gene>
    <name evidence="2" type="ORF">HYG87_08555</name>
</gene>
<dbReference type="EMBL" id="CP058560">
    <property type="protein sequence ID" value="QUH23804.1"/>
    <property type="molecule type" value="Genomic_DNA"/>
</dbReference>
<protein>
    <submittedName>
        <fullName evidence="2">Nuclear transport factor 2 family protein</fullName>
    </submittedName>
</protein>
<evidence type="ECO:0000313" key="3">
    <source>
        <dbReference type="Proteomes" id="UP000681041"/>
    </source>
</evidence>
<reference evidence="2" key="1">
    <citation type="submission" date="2020-07" db="EMBL/GenBank/DDBJ databases">
        <title>Methanobacterium. sp. MethCan genome.</title>
        <authorList>
            <person name="Postec A."/>
            <person name="Quemeneur M."/>
        </authorList>
    </citation>
    <scope>NUCLEOTIDE SEQUENCE</scope>
    <source>
        <strain evidence="2">MethCAN</strain>
    </source>
</reference>
<dbReference type="KEGG" id="meme:HYG87_08555"/>
<dbReference type="Pfam" id="PF13474">
    <property type="entry name" value="SnoaL_3"/>
    <property type="match status" value="1"/>
</dbReference>
<accession>A0A8T8K5J4</accession>
<sequence length="143" mass="16273">MKVDAVTEKEVKEVLNLYAKFYQEKDLDSLLNLCAPDQDLIFIGAGEDEWVQGWDEIKKGFKRDLEQADEIKIDYGSLNISASGPVAWSSSTMHMEVVVDDEKVILKGRLSMILEKREDKWLIVHLHFSIPSSNQKAGQSYPV</sequence>
<feature type="domain" description="SnoaL-like" evidence="1">
    <location>
        <begin position="11"/>
        <end position="131"/>
    </location>
</feature>
<proteinExistence type="predicted"/>